<dbReference type="GO" id="GO:0005506">
    <property type="term" value="F:iron ion binding"/>
    <property type="evidence" value="ECO:0007669"/>
    <property type="project" value="UniProtKB-ARBA"/>
</dbReference>
<dbReference type="InterPro" id="IPR008775">
    <property type="entry name" value="Phytyl_CoA_dOase-like"/>
</dbReference>
<reference evidence="2" key="1">
    <citation type="submission" date="2013-03" db="EMBL/GenBank/DDBJ databases">
        <title>Genome sequence of Chthonomonas calidirosea, the first sequenced genome from the Armatimonadetes phylum (formally candidate division OP10).</title>
        <authorList>
            <person name="Lee K.C.Y."/>
            <person name="Morgan X.C."/>
            <person name="Dunfield P.F."/>
            <person name="Tamas I."/>
            <person name="Houghton K.M."/>
            <person name="Vyssotski M."/>
            <person name="Ryan J.L.J."/>
            <person name="Lagutin K."/>
            <person name="McDonald I.R."/>
            <person name="Stott M.B."/>
        </authorList>
    </citation>
    <scope>NUCLEOTIDE SEQUENCE [LARGE SCALE GENOMIC DNA]</scope>
    <source>
        <strain evidence="2">DSM 23976 / ICMP 18418 / T49</strain>
    </source>
</reference>
<dbReference type="InParanoid" id="S0EYC2"/>
<dbReference type="PATRIC" id="fig|1303518.3.peg.2940"/>
<sequence>MVLTEAEVRSFWENGFLVYGKVLSDEELRELNAALDRVLRGESAAKPESNRNLLGDSSEEVVTQVVNIWLAEPAFRRHLYHPIIVPIIAQLMNTDTVRVWHDQIQIKPPRIGGPTIWHQDHPYWPIIQPPDLISAWVALEDATAENGCMRMVKRSYKWGPYPGGTIGNDPVTHSPTPKPGFVPEGETIEEVVCEVPAGHVVFHHCLTWHGAPPNRSERNRPAIAVHYMPGYTRFVPTGHHLVEEHIQVAPGEVLKGDYFPTVYENGRLLQPADLSPVG</sequence>
<dbReference type="GO" id="GO:0016706">
    <property type="term" value="F:2-oxoglutarate-dependent dioxygenase activity"/>
    <property type="evidence" value="ECO:0007669"/>
    <property type="project" value="UniProtKB-ARBA"/>
</dbReference>
<evidence type="ECO:0000313" key="1">
    <source>
        <dbReference type="EMBL" id="CCW36620.1"/>
    </source>
</evidence>
<accession>S0EYC2</accession>
<organism evidence="1 2">
    <name type="scientific">Chthonomonas calidirosea (strain DSM 23976 / ICMP 18418 / T49)</name>
    <dbReference type="NCBI Taxonomy" id="1303518"/>
    <lineage>
        <taxon>Bacteria</taxon>
        <taxon>Bacillati</taxon>
        <taxon>Armatimonadota</taxon>
        <taxon>Chthonomonadia</taxon>
        <taxon>Chthonomonadales</taxon>
        <taxon>Chthonomonadaceae</taxon>
        <taxon>Chthonomonas</taxon>
    </lineage>
</organism>
<evidence type="ECO:0000313" key="2">
    <source>
        <dbReference type="Proteomes" id="UP000014227"/>
    </source>
</evidence>
<dbReference type="AlphaFoldDB" id="S0EYC2"/>
<dbReference type="PANTHER" id="PTHR20883:SF48">
    <property type="entry name" value="ECTOINE DIOXYGENASE"/>
    <property type="match status" value="1"/>
</dbReference>
<name>S0EYC2_CHTCT</name>
<dbReference type="RefSeq" id="WP_016484124.1">
    <property type="nucleotide sequence ID" value="NC_021487.1"/>
</dbReference>
<dbReference type="Gene3D" id="2.60.120.620">
    <property type="entry name" value="q2cbj1_9rhob like domain"/>
    <property type="match status" value="1"/>
</dbReference>
<dbReference type="SUPFAM" id="SSF51197">
    <property type="entry name" value="Clavaminate synthase-like"/>
    <property type="match status" value="1"/>
</dbReference>
<dbReference type="HOGENOM" id="CLU_048953_8_1_0"/>
<dbReference type="KEGG" id="ccz:CCALI_02835"/>
<dbReference type="EMBL" id="HF951689">
    <property type="protein sequence ID" value="CCW36620.1"/>
    <property type="molecule type" value="Genomic_DNA"/>
</dbReference>
<dbReference type="STRING" id="454171.CP488_01253"/>
<dbReference type="OrthoDB" id="9814777at2"/>
<dbReference type="Proteomes" id="UP000014227">
    <property type="component" value="Chromosome I"/>
</dbReference>
<dbReference type="eggNOG" id="COG5285">
    <property type="taxonomic scope" value="Bacteria"/>
</dbReference>
<dbReference type="Pfam" id="PF05721">
    <property type="entry name" value="PhyH"/>
    <property type="match status" value="1"/>
</dbReference>
<protein>
    <submittedName>
        <fullName evidence="1">Protein involved in biosynthesis of mitomycin antibiotics/polyketide fumonisin</fullName>
    </submittedName>
</protein>
<proteinExistence type="predicted"/>
<keyword evidence="2" id="KW-1185">Reference proteome</keyword>
<gene>
    <name evidence="1" type="ORF">CCALI_02835</name>
</gene>
<dbReference type="PANTHER" id="PTHR20883">
    <property type="entry name" value="PHYTANOYL-COA DIOXYGENASE DOMAIN CONTAINING 1"/>
    <property type="match status" value="1"/>
</dbReference>